<dbReference type="Proteomes" id="UP000228945">
    <property type="component" value="Chromosome"/>
</dbReference>
<keyword evidence="1" id="KW-0472">Membrane</keyword>
<dbReference type="InterPro" id="IPR009325">
    <property type="entry name" value="DUF983"/>
</dbReference>
<evidence type="ECO:0008006" key="4">
    <source>
        <dbReference type="Google" id="ProtNLM"/>
    </source>
</evidence>
<dbReference type="AlphaFoldDB" id="A0A2D2B2W0"/>
<name>A0A2D2B2W0_9CAUL</name>
<evidence type="ECO:0000313" key="3">
    <source>
        <dbReference type="Proteomes" id="UP000228945"/>
    </source>
</evidence>
<dbReference type="RefSeq" id="WP_099623802.1">
    <property type="nucleotide sequence ID" value="NZ_CP024201.1"/>
</dbReference>
<evidence type="ECO:0000313" key="2">
    <source>
        <dbReference type="EMBL" id="ATQ44554.1"/>
    </source>
</evidence>
<evidence type="ECO:0000256" key="1">
    <source>
        <dbReference type="SAM" id="Phobius"/>
    </source>
</evidence>
<proteinExistence type="predicted"/>
<accession>A0A2D2B2W0</accession>
<feature type="transmembrane region" description="Helical" evidence="1">
    <location>
        <begin position="57"/>
        <end position="77"/>
    </location>
</feature>
<organism evidence="2 3">
    <name type="scientific">Caulobacter mirabilis</name>
    <dbReference type="NCBI Taxonomy" id="69666"/>
    <lineage>
        <taxon>Bacteria</taxon>
        <taxon>Pseudomonadati</taxon>
        <taxon>Pseudomonadota</taxon>
        <taxon>Alphaproteobacteria</taxon>
        <taxon>Caulobacterales</taxon>
        <taxon>Caulobacteraceae</taxon>
        <taxon>Caulobacter</taxon>
    </lineage>
</organism>
<dbReference type="KEGG" id="cmb:CSW64_20260"/>
<dbReference type="EMBL" id="CP024201">
    <property type="protein sequence ID" value="ATQ44554.1"/>
    <property type="molecule type" value="Genomic_DNA"/>
</dbReference>
<dbReference type="Pfam" id="PF06170">
    <property type="entry name" value="DUF983"/>
    <property type="match status" value="1"/>
</dbReference>
<reference evidence="2 3" key="1">
    <citation type="submission" date="2017-10" db="EMBL/GenBank/DDBJ databases">
        <title>Genome sequence of Caulobacter mirabilis FWC38.</title>
        <authorList>
            <person name="Fiebig A."/>
            <person name="Crosson S."/>
        </authorList>
    </citation>
    <scope>NUCLEOTIDE SEQUENCE [LARGE SCALE GENOMIC DNA]</scope>
    <source>
        <strain evidence="2 3">FWC 38</strain>
    </source>
</reference>
<keyword evidence="1" id="KW-0812">Transmembrane</keyword>
<sequence>MAIEHFHDEPTSLEVAMRSCCPRCGEGKLFKGFLTLADRCDRCGLDLSFAEPADGPAFFVMTGIGIVVIALFAWIAVVWQPPIWFHFVTVFPALILGCLGTLRPVKAWLVAEQYIHKAEEGQWASLGGHGEGGFGLRGRAAEPSSED</sequence>
<keyword evidence="3" id="KW-1185">Reference proteome</keyword>
<gene>
    <name evidence="2" type="ORF">CSW64_20260</name>
</gene>
<feature type="transmembrane region" description="Helical" evidence="1">
    <location>
        <begin position="83"/>
        <end position="102"/>
    </location>
</feature>
<keyword evidence="1" id="KW-1133">Transmembrane helix</keyword>
<protein>
    <recommendedName>
        <fullName evidence="4">DUF983 domain-containing protein</fullName>
    </recommendedName>
</protein>
<dbReference type="OrthoDB" id="9799456at2"/>